<proteinExistence type="predicted"/>
<name>A0A7J7HY01_CAMSI</name>
<dbReference type="AlphaFoldDB" id="A0A7J7HY01"/>
<protein>
    <submittedName>
        <fullName evidence="1">Uncharacterized protein</fullName>
    </submittedName>
</protein>
<evidence type="ECO:0000313" key="1">
    <source>
        <dbReference type="EMBL" id="KAF5956984.1"/>
    </source>
</evidence>
<dbReference type="Gene3D" id="3.40.50.150">
    <property type="entry name" value="Vaccinia Virus protein VP39"/>
    <property type="match status" value="1"/>
</dbReference>
<dbReference type="InterPro" id="IPR029063">
    <property type="entry name" value="SAM-dependent_MTases_sf"/>
</dbReference>
<reference evidence="1 2" key="2">
    <citation type="submission" date="2020-07" db="EMBL/GenBank/DDBJ databases">
        <title>Genome assembly of wild tea tree DASZ reveals pedigree and selection history of tea varieties.</title>
        <authorList>
            <person name="Zhang W."/>
        </authorList>
    </citation>
    <scope>NUCLEOTIDE SEQUENCE [LARGE SCALE GENOMIC DNA]</scope>
    <source>
        <strain evidence="2">cv. G240</strain>
        <tissue evidence="1">Leaf</tissue>
    </source>
</reference>
<dbReference type="EMBL" id="JACBKZ010000002">
    <property type="protein sequence ID" value="KAF5956984.1"/>
    <property type="molecule type" value="Genomic_DNA"/>
</dbReference>
<dbReference type="Proteomes" id="UP000593564">
    <property type="component" value="Unassembled WGS sequence"/>
</dbReference>
<keyword evidence="2" id="KW-1185">Reference proteome</keyword>
<organism evidence="1 2">
    <name type="scientific">Camellia sinensis</name>
    <name type="common">Tea plant</name>
    <name type="synonym">Thea sinensis</name>
    <dbReference type="NCBI Taxonomy" id="4442"/>
    <lineage>
        <taxon>Eukaryota</taxon>
        <taxon>Viridiplantae</taxon>
        <taxon>Streptophyta</taxon>
        <taxon>Embryophyta</taxon>
        <taxon>Tracheophyta</taxon>
        <taxon>Spermatophyta</taxon>
        <taxon>Magnoliopsida</taxon>
        <taxon>eudicotyledons</taxon>
        <taxon>Gunneridae</taxon>
        <taxon>Pentapetalae</taxon>
        <taxon>asterids</taxon>
        <taxon>Ericales</taxon>
        <taxon>Theaceae</taxon>
        <taxon>Camellia</taxon>
    </lineage>
</organism>
<gene>
    <name evidence="1" type="ORF">HYC85_004209</name>
</gene>
<sequence>MQKKKKKKKKKYEFIDIIIVNLRSAPCSRWSLSMRLVRLTTFTAFITRQRNGLVHIGMSLLACQLLFRRDPLQFLGGGTAAHLMLDLWPSLVLEGWEIDEIRHDSAPIMQTSDLVFGMSSSVFEDALRNLLDRWSPVPPGPGNPQTPDIVTSKSEPIDLDMPIAKRKSFRHLEETWSSYESNNAATVWEWPSNGTSTWLTVTVGPSMYPMDVRAREYLGLSDLEKHTSAGGILHVHAGDALSPSVNIPGGYAGIVIDLFSDGKVLPELQEREEHQGGATVPPVATWLELYEKLMPNGRLMVNCGAANDGASNTISPEVSSIDGTWVQNSTIKALCQAFPGHLNWKKMPKEDGENYLALTGPLPDLSMWSAALPNPLSSTVKQWRRCLPS</sequence>
<accession>A0A7J7HY01</accession>
<evidence type="ECO:0000313" key="2">
    <source>
        <dbReference type="Proteomes" id="UP000593564"/>
    </source>
</evidence>
<comment type="caution">
    <text evidence="1">The sequence shown here is derived from an EMBL/GenBank/DDBJ whole genome shotgun (WGS) entry which is preliminary data.</text>
</comment>
<reference evidence="2" key="1">
    <citation type="journal article" date="2020" name="Nat. Commun.">
        <title>Genome assembly of wild tea tree DASZ reveals pedigree and selection history of tea varieties.</title>
        <authorList>
            <person name="Zhang W."/>
            <person name="Zhang Y."/>
            <person name="Qiu H."/>
            <person name="Guo Y."/>
            <person name="Wan H."/>
            <person name="Zhang X."/>
            <person name="Scossa F."/>
            <person name="Alseekh S."/>
            <person name="Zhang Q."/>
            <person name="Wang P."/>
            <person name="Xu L."/>
            <person name="Schmidt M.H."/>
            <person name="Jia X."/>
            <person name="Li D."/>
            <person name="Zhu A."/>
            <person name="Guo F."/>
            <person name="Chen W."/>
            <person name="Ni D."/>
            <person name="Usadel B."/>
            <person name="Fernie A.R."/>
            <person name="Wen W."/>
        </authorList>
    </citation>
    <scope>NUCLEOTIDE SEQUENCE [LARGE SCALE GENOMIC DNA]</scope>
    <source>
        <strain evidence="2">cv. G240</strain>
    </source>
</reference>